<keyword evidence="1" id="KW-0812">Transmembrane</keyword>
<dbReference type="RefSeq" id="WP_203962774.1">
    <property type="nucleotide sequence ID" value="NZ_AP023355.1"/>
</dbReference>
<dbReference type="EMBL" id="AP023355">
    <property type="protein sequence ID" value="BCJ36396.1"/>
    <property type="molecule type" value="Genomic_DNA"/>
</dbReference>
<proteinExistence type="predicted"/>
<evidence type="ECO:0000313" key="2">
    <source>
        <dbReference type="EMBL" id="BCJ36396.1"/>
    </source>
</evidence>
<dbReference type="Proteomes" id="UP000611640">
    <property type="component" value="Chromosome"/>
</dbReference>
<keyword evidence="1" id="KW-0472">Membrane</keyword>
<keyword evidence="3" id="KW-1185">Reference proteome</keyword>
<feature type="transmembrane region" description="Helical" evidence="1">
    <location>
        <begin position="274"/>
        <end position="294"/>
    </location>
</feature>
<organism evidence="2 3">
    <name type="scientific">Actinocatenispora thailandica</name>
    <dbReference type="NCBI Taxonomy" id="227318"/>
    <lineage>
        <taxon>Bacteria</taxon>
        <taxon>Bacillati</taxon>
        <taxon>Actinomycetota</taxon>
        <taxon>Actinomycetes</taxon>
        <taxon>Micromonosporales</taxon>
        <taxon>Micromonosporaceae</taxon>
        <taxon>Actinocatenispora</taxon>
    </lineage>
</organism>
<accession>A0A7R7HYA8</accession>
<dbReference type="KEGG" id="atl:Athai_38990"/>
<feature type="transmembrane region" description="Helical" evidence="1">
    <location>
        <begin position="241"/>
        <end position="262"/>
    </location>
</feature>
<reference evidence="2 3" key="1">
    <citation type="submission" date="2020-08" db="EMBL/GenBank/DDBJ databases">
        <title>Whole genome shotgun sequence of Actinocatenispora thailandica NBRC 105041.</title>
        <authorList>
            <person name="Komaki H."/>
            <person name="Tamura T."/>
        </authorList>
    </citation>
    <scope>NUCLEOTIDE SEQUENCE [LARGE SCALE GENOMIC DNA]</scope>
    <source>
        <strain evidence="2 3">NBRC 105041</strain>
    </source>
</reference>
<gene>
    <name evidence="2" type="ORF">Athai_38990</name>
</gene>
<keyword evidence="1" id="KW-1133">Transmembrane helix</keyword>
<dbReference type="AlphaFoldDB" id="A0A7R7HYA8"/>
<evidence type="ECO:0000313" key="3">
    <source>
        <dbReference type="Proteomes" id="UP000611640"/>
    </source>
</evidence>
<evidence type="ECO:0000256" key="1">
    <source>
        <dbReference type="SAM" id="Phobius"/>
    </source>
</evidence>
<feature type="transmembrane region" description="Helical" evidence="1">
    <location>
        <begin position="314"/>
        <end position="344"/>
    </location>
</feature>
<name>A0A7R7HYA8_9ACTN</name>
<feature type="transmembrane region" description="Helical" evidence="1">
    <location>
        <begin position="73"/>
        <end position="96"/>
    </location>
</feature>
<sequence>MTDENPADTLARRYRRWLLAYPRVYRRERGAEILGTLLDAAEPGRTRPSGREAMRLLRYGLGRRMADAGIRGSVVATVAAVLGGLCGIALGSWISWQQVDPMAPDKATATRLARTVLPVPSHDDGYFGRHTFWNPYSEHTLHGGTGVRVGSADFTGAVPPHADYRALAHAVAQRMRSHGWRNVRVQVDRPEPNASPPGTATVSGTRDGYLAAVSVWASDEADPTQLRVGIRWDEPASQIPATIAGGVVGALFGALFGLFTATRIRRCSRARRRSYVALCVATLLLLAPACLANLPTATGSLAADTQHDGPGPAVFWGGFVVFGAEPLAILSVVPALAILITCGWPRVAATRTRSRV</sequence>
<protein>
    <submittedName>
        <fullName evidence="2">Uncharacterized protein</fullName>
    </submittedName>
</protein>